<evidence type="ECO:0000313" key="3">
    <source>
        <dbReference type="Proteomes" id="UP001232063"/>
    </source>
</evidence>
<evidence type="ECO:0008006" key="4">
    <source>
        <dbReference type="Google" id="ProtNLM"/>
    </source>
</evidence>
<sequence length="188" mass="20177">MKKTFVYLSTFLVVLICSFSAQAQYAKGDLLINPGISFGGYYSGYAGTYTGIPGLSANIEYNVTDNIAVGGYLGFVSRSYNYTGYKYRWSSFGFGGRGVFHATEVLNDAFNGSMNSEKLDIYGGLSLGYETYSWSGDNSAYYSGYSSGQVVLGGILGCRYMFNPAIGVFGEVGRGAFGALTLGVSFKL</sequence>
<dbReference type="Proteomes" id="UP001232063">
    <property type="component" value="Unassembled WGS sequence"/>
</dbReference>
<proteinExistence type="predicted"/>
<evidence type="ECO:0000256" key="1">
    <source>
        <dbReference type="SAM" id="SignalP"/>
    </source>
</evidence>
<comment type="caution">
    <text evidence="2">The sequence shown here is derived from an EMBL/GenBank/DDBJ whole genome shotgun (WGS) entry which is preliminary data.</text>
</comment>
<name>A0AAE3R406_9BACT</name>
<evidence type="ECO:0000313" key="2">
    <source>
        <dbReference type="EMBL" id="MDJ1500995.1"/>
    </source>
</evidence>
<organism evidence="2 3">
    <name type="scientific">Xanthocytophaga agilis</name>
    <dbReference type="NCBI Taxonomy" id="3048010"/>
    <lineage>
        <taxon>Bacteria</taxon>
        <taxon>Pseudomonadati</taxon>
        <taxon>Bacteroidota</taxon>
        <taxon>Cytophagia</taxon>
        <taxon>Cytophagales</taxon>
        <taxon>Rhodocytophagaceae</taxon>
        <taxon>Xanthocytophaga</taxon>
    </lineage>
</organism>
<dbReference type="AlphaFoldDB" id="A0AAE3R406"/>
<feature type="chain" id="PRO_5042196549" description="Outer membrane protein beta-barrel domain-containing protein" evidence="1">
    <location>
        <begin position="24"/>
        <end position="188"/>
    </location>
</feature>
<keyword evidence="1" id="KW-0732">Signal</keyword>
<accession>A0AAE3R406</accession>
<dbReference type="RefSeq" id="WP_314510489.1">
    <property type="nucleotide sequence ID" value="NZ_JASJOU010000002.1"/>
</dbReference>
<dbReference type="EMBL" id="JASJOU010000002">
    <property type="protein sequence ID" value="MDJ1500995.1"/>
    <property type="molecule type" value="Genomic_DNA"/>
</dbReference>
<keyword evidence="3" id="KW-1185">Reference proteome</keyword>
<reference evidence="2" key="1">
    <citation type="submission" date="2023-05" db="EMBL/GenBank/DDBJ databases">
        <authorList>
            <person name="Zhang X."/>
        </authorList>
    </citation>
    <scope>NUCLEOTIDE SEQUENCE</scope>
    <source>
        <strain evidence="2">BD1B2-1</strain>
    </source>
</reference>
<protein>
    <recommendedName>
        <fullName evidence="4">Outer membrane protein beta-barrel domain-containing protein</fullName>
    </recommendedName>
</protein>
<gene>
    <name evidence="2" type="ORF">QNI22_10065</name>
</gene>
<feature type="signal peptide" evidence="1">
    <location>
        <begin position="1"/>
        <end position="23"/>
    </location>
</feature>